<protein>
    <recommendedName>
        <fullName evidence="3">Nucleotidyltransferase family protein</fullName>
    </recommendedName>
</protein>
<dbReference type="EMBL" id="CP047423">
    <property type="protein sequence ID" value="QPD05671.1"/>
    <property type="molecule type" value="Genomic_DNA"/>
</dbReference>
<accession>A0A7S8J0V4</accession>
<dbReference type="KEGG" id="nkf:Nkreftii_003445"/>
<dbReference type="InterPro" id="IPR043519">
    <property type="entry name" value="NT_sf"/>
</dbReference>
<dbReference type="AlphaFoldDB" id="A0A7S8J0V4"/>
<organism evidence="1 2">
    <name type="scientific">Candidatus Nitrospira kreftii</name>
    <dbReference type="NCBI Taxonomy" id="2652173"/>
    <lineage>
        <taxon>Bacteria</taxon>
        <taxon>Pseudomonadati</taxon>
        <taxon>Nitrospirota</taxon>
        <taxon>Nitrospiria</taxon>
        <taxon>Nitrospirales</taxon>
        <taxon>Nitrospiraceae</taxon>
        <taxon>Nitrospira</taxon>
    </lineage>
</organism>
<proteinExistence type="predicted"/>
<dbReference type="Proteomes" id="UP000593737">
    <property type="component" value="Chromosome"/>
</dbReference>
<name>A0A7S8J0V4_9BACT</name>
<evidence type="ECO:0000313" key="2">
    <source>
        <dbReference type="Proteomes" id="UP000593737"/>
    </source>
</evidence>
<evidence type="ECO:0008006" key="3">
    <source>
        <dbReference type="Google" id="ProtNLM"/>
    </source>
</evidence>
<gene>
    <name evidence="1" type="ORF">Nkreftii_003445</name>
</gene>
<reference evidence="1 2" key="1">
    <citation type="journal article" date="2020" name="ISME J.">
        <title>Enrichment and physiological characterization of a novel comammox Nitrospira indicates ammonium inhibition of complete nitrification.</title>
        <authorList>
            <person name="Sakoula D."/>
            <person name="Koch H."/>
            <person name="Frank J."/>
            <person name="Jetten M.S.M."/>
            <person name="van Kessel M.A.H.J."/>
            <person name="Lucker S."/>
        </authorList>
    </citation>
    <scope>NUCLEOTIDE SEQUENCE [LARGE SCALE GENOMIC DNA]</scope>
    <source>
        <strain evidence="1">Comreactor17</strain>
    </source>
</reference>
<dbReference type="SUPFAM" id="SSF81301">
    <property type="entry name" value="Nucleotidyltransferase"/>
    <property type="match status" value="1"/>
</dbReference>
<evidence type="ECO:0000313" key="1">
    <source>
        <dbReference type="EMBL" id="QPD05671.1"/>
    </source>
</evidence>
<sequence>MSDELDILKSVVTRLAAAGIPYMVTGSMAANFYATPRMTRDIDLVVELREADVGRMVALFQNEYYVDRDMVELAVRNRSMFKMINNALVVKVDCVVRKDNEYCREEFSRRRTVIIDGEAVTIVAPEDLILSKLEWAKESRSQMQLDDVRNLLRSVRTIDQAYLIRWRDRLGLAALYREVEL</sequence>
<dbReference type="Gene3D" id="3.30.460.40">
    <property type="match status" value="1"/>
</dbReference>